<dbReference type="GO" id="GO:0006310">
    <property type="term" value="P:DNA recombination"/>
    <property type="evidence" value="ECO:0007669"/>
    <property type="project" value="UniProtKB-KW"/>
</dbReference>
<dbReference type="InterPro" id="IPR011010">
    <property type="entry name" value="DNA_brk_join_enz"/>
</dbReference>
<sequence>MISEGDICFVNYGEVPPCIHARLVGAHIQNDLFVIITPDYDVYEEQLSNLNPDFTAFHYGGPGLGAAVPAGLNRAHVYAFGAMSAIDYQRLMNQARLYAAGIRAGLGLPPVPNVAPAVPAPAPGAPAVPALPADPLVWVALESRGNVRVGSVVVPAGQGLPAGAVNLGDRAIVDAGAGLLVALKQVPQSQVGTMETRDLRVLPLRFDGQGQRRADFNEVVSQMSQDDMPGGKLQLDGPPSALEVVRSMVLRGLTPVTDHEHWVRTHELAKGDRSVYEMEVITRVLEAFITVDQINIPNLKGCELLVRRWQLIREAHRLSPTNPDYSAADVIMGWAYRKGDGVEPTLARYVASELRDQASIAKEARKGVAVSYLSVIPFVFLEESACVRRHRARRKDNLDKTNEVIHALNAMERVFQREAIRELLLDCPSSPYVSDGGGTGSVRAYQRDLVSLPESGAEPLEATALIDDQGREILERFESTMFVGEDVSHGSPIKPYMDDTLRSSPKAYAQFISDIFERGMIDFDRTATSIITPFFVSKKSGKLRLVLDCRASNQQFDRPPDIALAAGYTFAQLELPEGESLFVAQSDVRDYFYSIGLPQGLRRYFALPPIPASALPAGVGVIAESEGELWYPRMKVVPMGWSWAMWIAQRIHQHQASVALACSPDQVLVDGRPPPSLEAGSPLLIPYADNLNVCGTNQAAVQSAKDKVVEQLRSVGFRVHEEEDASLRVQALGFVIDGEKGEVHPIAARRDKVRLGLLWLSKRPKVTGRAIERIVGHCVHLFMLRRDLLSIFRSVYDFKIANYHKPCRLWRTAAEECRIAAALILTCYADLRKPWCPTITASDASLSGTAVAALTVESGQVQTIGVCREMWRFKSKDPLAKARDAALCLDPFVHHETVMSLDPAERDPFQLNLDFQHVPVQIACHPEWKLQFACRMHKPEHITLLEGRGTVQAVRHKMRVEGNYGMKHLHLGDNLGMVLAFDRGRAKAVPLLICCRRATAFAIAGDCVFTHRWIPSEHNAADAGSRQWEQEKPAGSSYGGVLAELKKSVPPRVLAGAPTKRSLRKALQGPDEATRASKRQAVVAAGKPRNRNEGHTFLETAAVAPRTSEEYLHKWNLFESFCKTQKLKLRKEDEVDYALNLFLNQAFLEGWDISEGVKCMAAVTDRWPALSGRGQLPRTRRSMQGWRNLDPGVPRPPLAWPLVALIALTVLQADQFVACVAILFMFATYVRPGEVFEIRRQDLVKSRSLGQVWSVNLHPSDDLQESKVEVSNETILLDNKEIPWLGAALECMTAISGAALFPTNYTELLDTWHRALKQLGLGSKFAVPHQLRHSGASWDRFKNYRSLLEVKHRGRWAADSSLKRYEQHAMVAQQFEKLAPALKRRAQAAPATLQAMAWDIDYGEACNVLTPKVAAVLLHRIAKGEFSAVHLGMPCITWSRARRDDGRGPRALRDDHAGLFGLPSLMPWERRKVQEGNQLLEFSLQVIACCQKLGLPWSLENPLTSRVWLVPAMQRLQTQGATFVNTCYCMYGMPWRKATAFLCGNFNLSLRTCGGSFRCCERSGKAHVHLVGRDNRGRWLTRLAQPYPHELCSHYALQLLLRLKHTPRLTSQTLCQALASKKAHFSDLVPSLGIEKGMLASGRHGWEFEWMSEGTRHLP</sequence>
<dbReference type="GO" id="GO:0015074">
    <property type="term" value="P:DNA integration"/>
    <property type="evidence" value="ECO:0007669"/>
    <property type="project" value="InterPro"/>
</dbReference>
<dbReference type="Proteomes" id="UP000604046">
    <property type="component" value="Unassembled WGS sequence"/>
</dbReference>
<name>A0A812MPH5_9DINO</name>
<comment type="caution">
    <text evidence="3">The sequence shown here is derived from an EMBL/GenBank/DDBJ whole genome shotgun (WGS) entry which is preliminary data.</text>
</comment>
<keyword evidence="1" id="KW-0233">DNA recombination</keyword>
<dbReference type="EMBL" id="CAJNDS010001702">
    <property type="protein sequence ID" value="CAE7273259.1"/>
    <property type="molecule type" value="Genomic_DNA"/>
</dbReference>
<keyword evidence="4" id="KW-1185">Reference proteome</keyword>
<evidence type="ECO:0000313" key="4">
    <source>
        <dbReference type="Proteomes" id="UP000604046"/>
    </source>
</evidence>
<dbReference type="InterPro" id="IPR052055">
    <property type="entry name" value="Hepadnavirus_pol/RT"/>
</dbReference>
<dbReference type="InterPro" id="IPR043502">
    <property type="entry name" value="DNA/RNA_pol_sf"/>
</dbReference>
<accession>A0A812MPH5</accession>
<dbReference type="Gene3D" id="1.10.443.10">
    <property type="entry name" value="Intergrase catalytic core"/>
    <property type="match status" value="1"/>
</dbReference>
<feature type="region of interest" description="Disordered" evidence="2">
    <location>
        <begin position="1066"/>
        <end position="1087"/>
    </location>
</feature>
<organism evidence="3 4">
    <name type="scientific">Symbiodinium natans</name>
    <dbReference type="NCBI Taxonomy" id="878477"/>
    <lineage>
        <taxon>Eukaryota</taxon>
        <taxon>Sar</taxon>
        <taxon>Alveolata</taxon>
        <taxon>Dinophyceae</taxon>
        <taxon>Suessiales</taxon>
        <taxon>Symbiodiniaceae</taxon>
        <taxon>Symbiodinium</taxon>
    </lineage>
</organism>
<dbReference type="PANTHER" id="PTHR33050">
    <property type="entry name" value="REVERSE TRANSCRIPTASE DOMAIN-CONTAINING PROTEIN"/>
    <property type="match status" value="1"/>
</dbReference>
<evidence type="ECO:0000313" key="3">
    <source>
        <dbReference type="EMBL" id="CAE7273259.1"/>
    </source>
</evidence>
<dbReference type="SUPFAM" id="SSF56349">
    <property type="entry name" value="DNA breaking-rejoining enzymes"/>
    <property type="match status" value="1"/>
</dbReference>
<evidence type="ECO:0000256" key="1">
    <source>
        <dbReference type="ARBA" id="ARBA00023172"/>
    </source>
</evidence>
<gene>
    <name evidence="3" type="primary">gag-pol</name>
    <name evidence="3" type="ORF">SNAT2548_LOCUS14496</name>
</gene>
<evidence type="ECO:0000256" key="2">
    <source>
        <dbReference type="SAM" id="MobiDB-lite"/>
    </source>
</evidence>
<proteinExistence type="predicted"/>
<protein>
    <submittedName>
        <fullName evidence="3">Gag-pol protein</fullName>
    </submittedName>
</protein>
<dbReference type="InterPro" id="IPR013762">
    <property type="entry name" value="Integrase-like_cat_sf"/>
</dbReference>
<dbReference type="SUPFAM" id="SSF56672">
    <property type="entry name" value="DNA/RNA polymerases"/>
    <property type="match status" value="1"/>
</dbReference>
<dbReference type="GO" id="GO:0003677">
    <property type="term" value="F:DNA binding"/>
    <property type="evidence" value="ECO:0007669"/>
    <property type="project" value="InterPro"/>
</dbReference>
<dbReference type="OrthoDB" id="430550at2759"/>
<reference evidence="3" key="1">
    <citation type="submission" date="2021-02" db="EMBL/GenBank/DDBJ databases">
        <authorList>
            <person name="Dougan E. K."/>
            <person name="Rhodes N."/>
            <person name="Thang M."/>
            <person name="Chan C."/>
        </authorList>
    </citation>
    <scope>NUCLEOTIDE SEQUENCE</scope>
</reference>
<dbReference type="PANTHER" id="PTHR33050:SF7">
    <property type="entry name" value="RIBONUCLEASE H"/>
    <property type="match status" value="1"/>
</dbReference>